<dbReference type="PANTHER" id="PTHR12526">
    <property type="entry name" value="GLYCOSYLTRANSFERASE"/>
    <property type="match status" value="1"/>
</dbReference>
<dbReference type="EMBL" id="JACHGO010000006">
    <property type="protein sequence ID" value="MBB5144145.1"/>
    <property type="molecule type" value="Genomic_DNA"/>
</dbReference>
<gene>
    <name evidence="2" type="ORF">HNQ38_002253</name>
</gene>
<dbReference type="Pfam" id="PF00534">
    <property type="entry name" value="Glycos_transf_1"/>
    <property type="match status" value="1"/>
</dbReference>
<name>A0A7W8C1Z6_9BACT</name>
<accession>A0A7W8C1Z6</accession>
<evidence type="ECO:0000313" key="3">
    <source>
        <dbReference type="Proteomes" id="UP000539075"/>
    </source>
</evidence>
<keyword evidence="3" id="KW-1185">Reference proteome</keyword>
<evidence type="ECO:0000259" key="1">
    <source>
        <dbReference type="Pfam" id="PF00534"/>
    </source>
</evidence>
<dbReference type="Gene3D" id="3.40.50.2000">
    <property type="entry name" value="Glycogen Phosphorylase B"/>
    <property type="match status" value="2"/>
</dbReference>
<dbReference type="GO" id="GO:0016757">
    <property type="term" value="F:glycosyltransferase activity"/>
    <property type="evidence" value="ECO:0007669"/>
    <property type="project" value="InterPro"/>
</dbReference>
<proteinExistence type="predicted"/>
<dbReference type="Proteomes" id="UP000539075">
    <property type="component" value="Unassembled WGS sequence"/>
</dbReference>
<feature type="domain" description="Glycosyl transferase family 1" evidence="1">
    <location>
        <begin position="267"/>
        <end position="420"/>
    </location>
</feature>
<dbReference type="RefSeq" id="WP_183720520.1">
    <property type="nucleotide sequence ID" value="NZ_JACHGO010000006.1"/>
</dbReference>
<dbReference type="SUPFAM" id="SSF53756">
    <property type="entry name" value="UDP-Glycosyltransferase/glycogen phosphorylase"/>
    <property type="match status" value="1"/>
</dbReference>
<evidence type="ECO:0000313" key="2">
    <source>
        <dbReference type="EMBL" id="MBB5144145.1"/>
    </source>
</evidence>
<comment type="caution">
    <text evidence="2">The sequence shown here is derived from an EMBL/GenBank/DDBJ whole genome shotgun (WGS) entry which is preliminary data.</text>
</comment>
<dbReference type="AlphaFoldDB" id="A0A7W8C1Z6"/>
<dbReference type="InterPro" id="IPR001296">
    <property type="entry name" value="Glyco_trans_1"/>
</dbReference>
<protein>
    <recommendedName>
        <fullName evidence="1">Glycosyl transferase family 1 domain-containing protein</fullName>
    </recommendedName>
</protein>
<organism evidence="2 3">
    <name type="scientific">Desulfovibrio intestinalis</name>
    <dbReference type="NCBI Taxonomy" id="58621"/>
    <lineage>
        <taxon>Bacteria</taxon>
        <taxon>Pseudomonadati</taxon>
        <taxon>Thermodesulfobacteriota</taxon>
        <taxon>Desulfovibrionia</taxon>
        <taxon>Desulfovibrionales</taxon>
        <taxon>Desulfovibrionaceae</taxon>
        <taxon>Desulfovibrio</taxon>
    </lineage>
</organism>
<sequence>MRVLLIALQNTPSGPATLDEQLRWAELGSPLRTARMEEEHVLALARSMRDGGRLAPMLACLENSSLYARAVQLNLPVIPVSSASARNPFNHWRLWRWQRRHPRLLVQTVGQDAMPLGRSVLRMRQPGGTLLAHAFLLRAPTPQSLTGKPFISAHKVLCGSRHVQERLPAATAAANKTVAANKTAAPNNMAVTDQGGQAGESTQATLPEYGEKGRTLRLDGDFLTLVAPGMNLDDFAPSSPWGQAETRTATHCAGTEQPCRQRFVFGLADALTPRSGAQLVTRAMAAIWQRDDLPPWEVRALGGGPRYAELLKEAENLGVSSRLCLLNEQALPEVLQHCHAWISPGSSPEELPEGLWAGMAACLPTVCSKSPLHRERLKLGGNTPSDAALLVEENDPQALAKAMIDIMQDASLRRSLAEGGQPLRPHIGLESFAARACNLYQQWCRQLGWLEPPQSSEDSPQA</sequence>
<reference evidence="2 3" key="1">
    <citation type="submission" date="2020-08" db="EMBL/GenBank/DDBJ databases">
        <title>Genomic Encyclopedia of Type Strains, Phase IV (KMG-IV): sequencing the most valuable type-strain genomes for metagenomic binning, comparative biology and taxonomic classification.</title>
        <authorList>
            <person name="Goeker M."/>
        </authorList>
    </citation>
    <scope>NUCLEOTIDE SEQUENCE [LARGE SCALE GENOMIC DNA]</scope>
    <source>
        <strain evidence="2 3">DSM 11275</strain>
    </source>
</reference>